<dbReference type="InterPro" id="IPR020846">
    <property type="entry name" value="MFS_dom"/>
</dbReference>
<evidence type="ECO:0000256" key="3">
    <source>
        <dbReference type="ARBA" id="ARBA00022989"/>
    </source>
</evidence>
<feature type="transmembrane region" description="Helical" evidence="5">
    <location>
        <begin position="350"/>
        <end position="370"/>
    </location>
</feature>
<protein>
    <submittedName>
        <fullName evidence="7">MFS multidrug transporter</fullName>
    </submittedName>
</protein>
<evidence type="ECO:0000256" key="1">
    <source>
        <dbReference type="ARBA" id="ARBA00004141"/>
    </source>
</evidence>
<organism evidence="7 8">
    <name type="scientific">Aspergillus ellipticus CBS 707.79</name>
    <dbReference type="NCBI Taxonomy" id="1448320"/>
    <lineage>
        <taxon>Eukaryota</taxon>
        <taxon>Fungi</taxon>
        <taxon>Dikarya</taxon>
        <taxon>Ascomycota</taxon>
        <taxon>Pezizomycotina</taxon>
        <taxon>Eurotiomycetes</taxon>
        <taxon>Eurotiomycetidae</taxon>
        <taxon>Eurotiales</taxon>
        <taxon>Aspergillaceae</taxon>
        <taxon>Aspergillus</taxon>
        <taxon>Aspergillus subgen. Circumdati</taxon>
    </lineage>
</organism>
<dbReference type="Gene3D" id="1.20.1720.10">
    <property type="entry name" value="Multidrug resistance protein D"/>
    <property type="match status" value="1"/>
</dbReference>
<keyword evidence="8" id="KW-1185">Reference proteome</keyword>
<dbReference type="SUPFAM" id="SSF103473">
    <property type="entry name" value="MFS general substrate transporter"/>
    <property type="match status" value="1"/>
</dbReference>
<feature type="transmembrane region" description="Helical" evidence="5">
    <location>
        <begin position="382"/>
        <end position="404"/>
    </location>
</feature>
<sequence length="544" mass="59451">MGTEFIDISHAEEGLKPHVYNFESTQHLVEITDAASQDYDAAADLVTGEWKPGVREWLVLVCVSLLVAMDAFNATVVLPLVPHLPVAFRQPLGVTLWIEASYLLANAASQPFFAMLAALFGVGPIVLGAAVLATVGTGVCSGSVDLSCLVAGRFVQGMGCGGVRAISLEMIDGAIPGGQKIRFHGYVTQVWIFGAMLGLIFGGVLVDHAIWSFYGGFIFCALSLLTIPFAVDLKGYKRMPKCKLHDLNWLAAVLTFMGMGCLLIGTSWGGTLYDWNNWHILVLLCAGGVAMLALFLYESMRAVQPIFSSAVFYSIPKLSVYTGSLLHGFLISCHLLNCCLYLILIKCFSSALTGLSLLTVVSPSLVSLILTEKVRLLRNPCVSPWIVRVGWMCNTISTVFFVILDARTPPQAWVFIFLGTGIGHALLVSGYHRCLHNASKETQPLPPRIRRRKNVSPSYILMYTILRSWGMCIAIPVSGAILLNRIFGGLREERIDPNRHTDKTALSDDAEEQLRRMLVCGFRILWRALMGVSALGSISSLFVR</sequence>
<dbReference type="Pfam" id="PF07690">
    <property type="entry name" value="MFS_1"/>
    <property type="match status" value="1"/>
</dbReference>
<feature type="transmembrane region" description="Helical" evidence="5">
    <location>
        <begin position="318"/>
        <end position="344"/>
    </location>
</feature>
<dbReference type="PROSITE" id="PS50850">
    <property type="entry name" value="MFS"/>
    <property type="match status" value="1"/>
</dbReference>
<dbReference type="InterPro" id="IPR036259">
    <property type="entry name" value="MFS_trans_sf"/>
</dbReference>
<feature type="transmembrane region" description="Helical" evidence="5">
    <location>
        <begin position="183"/>
        <end position="205"/>
    </location>
</feature>
<dbReference type="AlphaFoldDB" id="A0A319DKU4"/>
<comment type="subcellular location">
    <subcellularLocation>
        <location evidence="1">Membrane</location>
        <topology evidence="1">Multi-pass membrane protein</topology>
    </subcellularLocation>
</comment>
<evidence type="ECO:0000313" key="8">
    <source>
        <dbReference type="Proteomes" id="UP000247810"/>
    </source>
</evidence>
<evidence type="ECO:0000313" key="7">
    <source>
        <dbReference type="EMBL" id="PYH98029.1"/>
    </source>
</evidence>
<evidence type="ECO:0000256" key="2">
    <source>
        <dbReference type="ARBA" id="ARBA00022692"/>
    </source>
</evidence>
<feature type="transmembrane region" description="Helical" evidence="5">
    <location>
        <begin position="460"/>
        <end position="483"/>
    </location>
</feature>
<dbReference type="PANTHER" id="PTHR23501:SF149">
    <property type="entry name" value="MULTIDRUG TRANSPORTER, PUTATIVE (AFU_ORTHOLOGUE AFUA_5G10430)-RELATED"/>
    <property type="match status" value="1"/>
</dbReference>
<feature type="domain" description="Major facilitator superfamily (MFS) profile" evidence="6">
    <location>
        <begin position="59"/>
        <end position="544"/>
    </location>
</feature>
<dbReference type="InterPro" id="IPR011701">
    <property type="entry name" value="MFS"/>
</dbReference>
<feature type="transmembrane region" description="Helical" evidence="5">
    <location>
        <begin position="57"/>
        <end position="81"/>
    </location>
</feature>
<evidence type="ECO:0000256" key="5">
    <source>
        <dbReference type="SAM" id="Phobius"/>
    </source>
</evidence>
<feature type="transmembrane region" description="Helical" evidence="5">
    <location>
        <begin position="410"/>
        <end position="431"/>
    </location>
</feature>
<dbReference type="VEuPathDB" id="FungiDB:BO71DRAFT_317367"/>
<reference evidence="7 8" key="1">
    <citation type="submission" date="2018-02" db="EMBL/GenBank/DDBJ databases">
        <title>The genomes of Aspergillus section Nigri reveals drivers in fungal speciation.</title>
        <authorList>
            <consortium name="DOE Joint Genome Institute"/>
            <person name="Vesth T.C."/>
            <person name="Nybo J."/>
            <person name="Theobald S."/>
            <person name="Brandl J."/>
            <person name="Frisvad J.C."/>
            <person name="Nielsen K.F."/>
            <person name="Lyhne E.K."/>
            <person name="Kogle M.E."/>
            <person name="Kuo A."/>
            <person name="Riley R."/>
            <person name="Clum A."/>
            <person name="Nolan M."/>
            <person name="Lipzen A."/>
            <person name="Salamov A."/>
            <person name="Henrissat B."/>
            <person name="Wiebenga A."/>
            <person name="De vries R.P."/>
            <person name="Grigoriev I.V."/>
            <person name="Mortensen U.H."/>
            <person name="Andersen M.R."/>
            <person name="Baker S.E."/>
        </authorList>
    </citation>
    <scope>NUCLEOTIDE SEQUENCE [LARGE SCALE GENOMIC DNA]</scope>
    <source>
        <strain evidence="7 8">CBS 707.79</strain>
    </source>
</reference>
<feature type="transmembrane region" description="Helical" evidence="5">
    <location>
        <begin position="524"/>
        <end position="543"/>
    </location>
</feature>
<evidence type="ECO:0000259" key="6">
    <source>
        <dbReference type="PROSITE" id="PS50850"/>
    </source>
</evidence>
<dbReference type="GO" id="GO:0005886">
    <property type="term" value="C:plasma membrane"/>
    <property type="evidence" value="ECO:0007669"/>
    <property type="project" value="TreeGrafter"/>
</dbReference>
<keyword evidence="3 5" id="KW-1133">Transmembrane helix</keyword>
<feature type="transmembrane region" description="Helical" evidence="5">
    <location>
        <begin position="247"/>
        <end position="266"/>
    </location>
</feature>
<feature type="transmembrane region" description="Helical" evidence="5">
    <location>
        <begin position="211"/>
        <end position="231"/>
    </location>
</feature>
<name>A0A319DKU4_9EURO</name>
<proteinExistence type="predicted"/>
<dbReference type="PANTHER" id="PTHR23501">
    <property type="entry name" value="MAJOR FACILITATOR SUPERFAMILY"/>
    <property type="match status" value="1"/>
</dbReference>
<feature type="transmembrane region" description="Helical" evidence="5">
    <location>
        <begin position="278"/>
        <end position="297"/>
    </location>
</feature>
<dbReference type="EMBL" id="KZ825816">
    <property type="protein sequence ID" value="PYH98029.1"/>
    <property type="molecule type" value="Genomic_DNA"/>
</dbReference>
<dbReference type="OrthoDB" id="2351791at2759"/>
<dbReference type="GO" id="GO:0022857">
    <property type="term" value="F:transmembrane transporter activity"/>
    <property type="evidence" value="ECO:0007669"/>
    <property type="project" value="InterPro"/>
</dbReference>
<keyword evidence="4 5" id="KW-0472">Membrane</keyword>
<dbReference type="STRING" id="1448320.A0A319DKU4"/>
<gene>
    <name evidence="7" type="ORF">BO71DRAFT_317367</name>
</gene>
<keyword evidence="2 5" id="KW-0812">Transmembrane</keyword>
<evidence type="ECO:0000256" key="4">
    <source>
        <dbReference type="ARBA" id="ARBA00023136"/>
    </source>
</evidence>
<dbReference type="Proteomes" id="UP000247810">
    <property type="component" value="Unassembled WGS sequence"/>
</dbReference>
<accession>A0A319DKU4</accession>
<feature type="transmembrane region" description="Helical" evidence="5">
    <location>
        <begin position="112"/>
        <end position="134"/>
    </location>
</feature>